<dbReference type="Gene3D" id="2.40.30.170">
    <property type="match status" value="1"/>
</dbReference>
<evidence type="ECO:0000313" key="7">
    <source>
        <dbReference type="EMBL" id="PIZ14802.1"/>
    </source>
</evidence>
<dbReference type="Pfam" id="PF25954">
    <property type="entry name" value="Beta-barrel_RND_2"/>
    <property type="match status" value="1"/>
</dbReference>
<dbReference type="GO" id="GO:0046914">
    <property type="term" value="F:transition metal ion binding"/>
    <property type="evidence" value="ECO:0007669"/>
    <property type="project" value="TreeGrafter"/>
</dbReference>
<dbReference type="NCBIfam" id="TIGR01730">
    <property type="entry name" value="RND_mfp"/>
    <property type="match status" value="1"/>
</dbReference>
<dbReference type="InterPro" id="IPR051909">
    <property type="entry name" value="MFP_Cation_Efflux"/>
</dbReference>
<feature type="domain" description="CusB-like barrel-sandwich hybrid" evidence="5">
    <location>
        <begin position="137"/>
        <end position="267"/>
    </location>
</feature>
<proteinExistence type="inferred from homology"/>
<dbReference type="GO" id="GO:0015679">
    <property type="term" value="P:plasma membrane copper ion transport"/>
    <property type="evidence" value="ECO:0007669"/>
    <property type="project" value="TreeGrafter"/>
</dbReference>
<dbReference type="FunFam" id="2.40.30.170:FF:000010">
    <property type="entry name" value="Efflux RND transporter periplasmic adaptor subunit"/>
    <property type="match status" value="1"/>
</dbReference>
<reference evidence="8" key="1">
    <citation type="submission" date="2017-09" db="EMBL/GenBank/DDBJ databases">
        <title>Depth-based differentiation of microbial function through sediment-hosted aquifers and enrichment of novel symbionts in the deep terrestrial subsurface.</title>
        <authorList>
            <person name="Probst A.J."/>
            <person name="Ladd B."/>
            <person name="Jarett J.K."/>
            <person name="Geller-Mcgrath D.E."/>
            <person name="Sieber C.M.K."/>
            <person name="Emerson J.B."/>
            <person name="Anantharaman K."/>
            <person name="Thomas B.C."/>
            <person name="Malmstrom R."/>
            <person name="Stieglmeier M."/>
            <person name="Klingl A."/>
            <person name="Woyke T."/>
            <person name="Ryan C.M."/>
            <person name="Banfield J.F."/>
        </authorList>
    </citation>
    <scope>NUCLEOTIDE SEQUENCE [LARGE SCALE GENOMIC DNA]</scope>
</reference>
<dbReference type="SUPFAM" id="SSF111369">
    <property type="entry name" value="HlyD-like secretion proteins"/>
    <property type="match status" value="1"/>
</dbReference>
<keyword evidence="3" id="KW-0472">Membrane</keyword>
<dbReference type="InterPro" id="IPR058792">
    <property type="entry name" value="Beta-barrel_RND_2"/>
</dbReference>
<feature type="transmembrane region" description="Helical" evidence="3">
    <location>
        <begin position="6"/>
        <end position="23"/>
    </location>
</feature>
<dbReference type="InterPro" id="IPR058790">
    <property type="entry name" value="BSH_CusB"/>
</dbReference>
<evidence type="ECO:0000259" key="5">
    <source>
        <dbReference type="Pfam" id="PF25919"/>
    </source>
</evidence>
<evidence type="ECO:0000259" key="6">
    <source>
        <dbReference type="Pfam" id="PF25954"/>
    </source>
</evidence>
<name>A0A2M7S5I0_9BACT</name>
<dbReference type="GO" id="GO:0060003">
    <property type="term" value="P:copper ion export"/>
    <property type="evidence" value="ECO:0007669"/>
    <property type="project" value="TreeGrafter"/>
</dbReference>
<dbReference type="PANTHER" id="PTHR30097">
    <property type="entry name" value="CATION EFFLUX SYSTEM PROTEIN CUSB"/>
    <property type="match status" value="1"/>
</dbReference>
<keyword evidence="2" id="KW-0813">Transport</keyword>
<dbReference type="PANTHER" id="PTHR30097:SF15">
    <property type="entry name" value="CATION EFFLUX SYSTEM PROTEIN CUSB"/>
    <property type="match status" value="1"/>
</dbReference>
<feature type="domain" description="Heavy metal binding" evidence="4">
    <location>
        <begin position="56"/>
        <end position="83"/>
    </location>
</feature>
<dbReference type="Pfam" id="PF25919">
    <property type="entry name" value="BSH_CusB"/>
    <property type="match status" value="1"/>
</dbReference>
<comment type="caution">
    <text evidence="7">The sequence shown here is derived from an EMBL/GenBank/DDBJ whole genome shotgun (WGS) entry which is preliminary data.</text>
</comment>
<dbReference type="Pfam" id="PF19335">
    <property type="entry name" value="HMBD"/>
    <property type="match status" value="1"/>
</dbReference>
<evidence type="ECO:0000256" key="3">
    <source>
        <dbReference type="SAM" id="Phobius"/>
    </source>
</evidence>
<dbReference type="AlphaFoldDB" id="A0A2M7S5I0"/>
<dbReference type="GO" id="GO:0030288">
    <property type="term" value="C:outer membrane-bounded periplasmic space"/>
    <property type="evidence" value="ECO:0007669"/>
    <property type="project" value="TreeGrafter"/>
</dbReference>
<accession>A0A2M7S5I0</accession>
<dbReference type="GO" id="GO:0016020">
    <property type="term" value="C:membrane"/>
    <property type="evidence" value="ECO:0007669"/>
    <property type="project" value="InterPro"/>
</dbReference>
<dbReference type="InterPro" id="IPR045800">
    <property type="entry name" value="HMBD"/>
</dbReference>
<organism evidence="7 8">
    <name type="scientific">Candidatus Desantisbacteria bacterium CG_4_10_14_0_8_um_filter_48_22</name>
    <dbReference type="NCBI Taxonomy" id="1974543"/>
    <lineage>
        <taxon>Bacteria</taxon>
        <taxon>Candidatus Desantisiibacteriota</taxon>
    </lineage>
</organism>
<comment type="similarity">
    <text evidence="1">Belongs to the membrane fusion protein (MFP) (TC 8.A.1) family.</text>
</comment>
<dbReference type="InterPro" id="IPR006143">
    <property type="entry name" value="RND_pump_MFP"/>
</dbReference>
<dbReference type="GO" id="GO:0022857">
    <property type="term" value="F:transmembrane transporter activity"/>
    <property type="evidence" value="ECO:0007669"/>
    <property type="project" value="InterPro"/>
</dbReference>
<dbReference type="Proteomes" id="UP000229307">
    <property type="component" value="Unassembled WGS sequence"/>
</dbReference>
<feature type="domain" description="CusB-like beta-barrel" evidence="6">
    <location>
        <begin position="272"/>
        <end position="347"/>
    </location>
</feature>
<evidence type="ECO:0000313" key="8">
    <source>
        <dbReference type="Proteomes" id="UP000229307"/>
    </source>
</evidence>
<protein>
    <submittedName>
        <fullName evidence="7">Efflux RND transporter periplasmic adaptor subunit</fullName>
    </submittedName>
</protein>
<keyword evidence="3" id="KW-0812">Transmembrane</keyword>
<gene>
    <name evidence="7" type="ORF">COY52_11080</name>
</gene>
<evidence type="ECO:0000259" key="4">
    <source>
        <dbReference type="Pfam" id="PF19335"/>
    </source>
</evidence>
<sequence>MNKRFYVITAVTAIAVILAFSLFSRTGKRGAARGKSAERGQHTAAQAEKGKKEISYWTCGMHPSVHSGKPGKCPICGMDLIPVYKEEKTPEGSDAGLALTPQGERLAGVKAEKAEYRHLMKEIFTVGRIDYDERRLAYITARISGRIERLFVDFNGAKVKKDDPLVLLYSPGLVSTQEEYILALKALDRAKEGQSTDEIVDAATLVESTKKRLLYWGVSEQQVQELEKARQADVHMVIYSPIGGTVIEKNVLAGDYVRTGDRLYAIADLSRLWVKADVYEYEMSWVRVGQEVEIVSPAYPQEKFIGEITFIDPVLNGKTRSVRIRAELPNSGGRLLPEMFVDVTIRAHLGSVLAIPKDALLDTGRRKIVYVRRDDGRYVGREVEVGPEATAYDEDGQKQRMLPVLKGLDHGEHVVTKANFLIDSQGQISGSAAAAYGGALEMKEGEKMPAGHKH</sequence>
<dbReference type="Gene3D" id="2.40.420.20">
    <property type="match status" value="1"/>
</dbReference>
<evidence type="ECO:0000256" key="1">
    <source>
        <dbReference type="ARBA" id="ARBA00009477"/>
    </source>
</evidence>
<keyword evidence="3" id="KW-1133">Transmembrane helix</keyword>
<dbReference type="EMBL" id="PFMR01000301">
    <property type="protein sequence ID" value="PIZ14802.1"/>
    <property type="molecule type" value="Genomic_DNA"/>
</dbReference>
<evidence type="ECO:0000256" key="2">
    <source>
        <dbReference type="ARBA" id="ARBA00022448"/>
    </source>
</evidence>